<keyword evidence="3" id="KW-1185">Reference proteome</keyword>
<dbReference type="AlphaFoldDB" id="A0A2P6TP67"/>
<sequence>MSYPKHSGIGPHYDDEAAYGELLIFAHGYAPGYQHSIESVGTVGGQPPFWNPFGERRSITLRSTKAYALSMLRCELAARPASQQQRRTSVQQRLQALQGKPGFALPSGQACGAVRSLPVQRALALWSSPLAAARLPARDALFVQDLPLRLAALYPGYQPPAQQQPQERQQQQAVRQPSTQAAALPQPVQVSVPRQVAGGGPPMNAAAAQLGALEGARQARRQQGQQAQQTLQAQQQERGVMSLAGRAAGQRVPAAVAAGAAALARAGGLGRRQQQVGAAAAPATVQVVDLTEEDEKKQTITSASAATAGASRKRAEGASTSSPTAKQQRQQQRGGTGVAADVISLLSDESDGE</sequence>
<feature type="region of interest" description="Disordered" evidence="1">
    <location>
        <begin position="157"/>
        <end position="205"/>
    </location>
</feature>
<accession>A0A2P6TP67</accession>
<evidence type="ECO:0000256" key="1">
    <source>
        <dbReference type="SAM" id="MobiDB-lite"/>
    </source>
</evidence>
<evidence type="ECO:0000313" key="3">
    <source>
        <dbReference type="Proteomes" id="UP000239899"/>
    </source>
</evidence>
<evidence type="ECO:0008006" key="4">
    <source>
        <dbReference type="Google" id="ProtNLM"/>
    </source>
</evidence>
<dbReference type="EMBL" id="LHPG02000010">
    <property type="protein sequence ID" value="PRW51125.1"/>
    <property type="molecule type" value="Genomic_DNA"/>
</dbReference>
<name>A0A2P6TP67_CHLSO</name>
<feature type="region of interest" description="Disordered" evidence="1">
    <location>
        <begin position="291"/>
        <end position="353"/>
    </location>
</feature>
<reference evidence="2 3" key="1">
    <citation type="journal article" date="2018" name="Plant J.">
        <title>Genome sequences of Chlorella sorokiniana UTEX 1602 and Micractinium conductrix SAG 241.80: implications to maltose excretion by a green alga.</title>
        <authorList>
            <person name="Arriola M.B."/>
            <person name="Velmurugan N."/>
            <person name="Zhang Y."/>
            <person name="Plunkett M.H."/>
            <person name="Hondzo H."/>
            <person name="Barney B.M."/>
        </authorList>
    </citation>
    <scope>NUCLEOTIDE SEQUENCE [LARGE SCALE GENOMIC DNA]</scope>
    <source>
        <strain evidence="3">UTEX 1602</strain>
    </source>
</reference>
<feature type="compositionally biased region" description="Low complexity" evidence="1">
    <location>
        <begin position="299"/>
        <end position="310"/>
    </location>
</feature>
<organism evidence="2 3">
    <name type="scientific">Chlorella sorokiniana</name>
    <name type="common">Freshwater green alga</name>
    <dbReference type="NCBI Taxonomy" id="3076"/>
    <lineage>
        <taxon>Eukaryota</taxon>
        <taxon>Viridiplantae</taxon>
        <taxon>Chlorophyta</taxon>
        <taxon>core chlorophytes</taxon>
        <taxon>Trebouxiophyceae</taxon>
        <taxon>Chlorellales</taxon>
        <taxon>Chlorellaceae</taxon>
        <taxon>Chlorella clade</taxon>
        <taxon>Chlorella</taxon>
    </lineage>
</organism>
<protein>
    <recommendedName>
        <fullName evidence="4">Alpha-ketoglutarate-dependent dioxygenase AlkB-like domain-containing protein</fullName>
    </recommendedName>
</protein>
<gene>
    <name evidence="2" type="ORF">C2E21_5322</name>
</gene>
<comment type="caution">
    <text evidence="2">The sequence shown here is derived from an EMBL/GenBank/DDBJ whole genome shotgun (WGS) entry which is preliminary data.</text>
</comment>
<proteinExistence type="predicted"/>
<dbReference type="Proteomes" id="UP000239899">
    <property type="component" value="Unassembled WGS sequence"/>
</dbReference>
<evidence type="ECO:0000313" key="2">
    <source>
        <dbReference type="EMBL" id="PRW51125.1"/>
    </source>
</evidence>